<evidence type="ECO:0000313" key="8">
    <source>
        <dbReference type="EMBL" id="KAG2212601.1"/>
    </source>
</evidence>
<dbReference type="InterPro" id="IPR050131">
    <property type="entry name" value="Peptidase_S8_subtilisin-like"/>
</dbReference>
<dbReference type="GO" id="GO:0004252">
    <property type="term" value="F:serine-type endopeptidase activity"/>
    <property type="evidence" value="ECO:0007669"/>
    <property type="project" value="UniProtKB-UniRule"/>
</dbReference>
<dbReference type="GO" id="GO:0005615">
    <property type="term" value="C:extracellular space"/>
    <property type="evidence" value="ECO:0007669"/>
    <property type="project" value="TreeGrafter"/>
</dbReference>
<evidence type="ECO:0000256" key="6">
    <source>
        <dbReference type="SAM" id="SignalP"/>
    </source>
</evidence>
<organism evidence="8 9">
    <name type="scientific">Mucor saturninus</name>
    <dbReference type="NCBI Taxonomy" id="64648"/>
    <lineage>
        <taxon>Eukaryota</taxon>
        <taxon>Fungi</taxon>
        <taxon>Fungi incertae sedis</taxon>
        <taxon>Mucoromycota</taxon>
        <taxon>Mucoromycotina</taxon>
        <taxon>Mucoromycetes</taxon>
        <taxon>Mucorales</taxon>
        <taxon>Mucorineae</taxon>
        <taxon>Mucoraceae</taxon>
        <taxon>Mucor</taxon>
    </lineage>
</organism>
<gene>
    <name evidence="8" type="ORF">INT47_000577</name>
</gene>
<dbReference type="InterPro" id="IPR022398">
    <property type="entry name" value="Peptidase_S8_His-AS"/>
</dbReference>
<dbReference type="InterPro" id="IPR034193">
    <property type="entry name" value="PCSK9_ProteinaseK-like"/>
</dbReference>
<dbReference type="GO" id="GO:0006508">
    <property type="term" value="P:proteolysis"/>
    <property type="evidence" value="ECO:0007669"/>
    <property type="project" value="UniProtKB-KW"/>
</dbReference>
<evidence type="ECO:0000313" key="9">
    <source>
        <dbReference type="Proteomes" id="UP000603453"/>
    </source>
</evidence>
<comment type="similarity">
    <text evidence="1 5">Belongs to the peptidase S8 family.</text>
</comment>
<dbReference type="PROSITE" id="PS00138">
    <property type="entry name" value="SUBTILASE_SER"/>
    <property type="match status" value="1"/>
</dbReference>
<feature type="active site" description="Charge relay system" evidence="5">
    <location>
        <position position="387"/>
    </location>
</feature>
<feature type="chain" id="PRO_5034850207" description="Peptidase S8/S53 domain-containing protein" evidence="6">
    <location>
        <begin position="20"/>
        <end position="444"/>
    </location>
</feature>
<dbReference type="CDD" id="cd04077">
    <property type="entry name" value="Peptidases_S8_PCSK9_ProteinaseK_like"/>
    <property type="match status" value="1"/>
</dbReference>
<evidence type="ECO:0000256" key="5">
    <source>
        <dbReference type="PROSITE-ProRule" id="PRU01240"/>
    </source>
</evidence>
<feature type="active site" description="Charge relay system" evidence="5">
    <location>
        <position position="235"/>
    </location>
</feature>
<dbReference type="Pfam" id="PF00082">
    <property type="entry name" value="Peptidase_S8"/>
    <property type="match status" value="1"/>
</dbReference>
<evidence type="ECO:0000256" key="2">
    <source>
        <dbReference type="ARBA" id="ARBA00022670"/>
    </source>
</evidence>
<sequence length="444" mass="47706">MKVTFSLSAICLLSSISTALVVTDGSSAVPGASKFPSHIIKLKASNLKNMTGFESTSFIRNHYNTFQGMKGGKHEIMGSKLATDMAAMKNIDIGQNFKAVSGSFNPSFVTYLSSLDDIEYIEPNNVYKAAILPSVAQPKPYSPREIKPAVQRRKSSFSKRNIFTQVNVPSWGIARINRRDHYDLSSYTSDDLAGNGIHVYVFDTGIDVNHPDFGGRASMEVSFIDYEDDIDHAGHGTHVAGTIGGNSYGVAKNTFLHGVKILDRNGDGSTTSLIQAISHIVRVAEPGRSIINLSLTGPRSRTIDDALSMAVRDHGIPVFVSAGNSGDDACSYSPAANPDVFAVGASNQDDVVPDFSSYGECVRLYAPGTDITSAWLGDKTHTMDGTSMANPHVTGIAAMLMSEYEFHSPSEVYEALTSIATHNSLTSPKDQGRDALLAYNGADR</sequence>
<dbReference type="AlphaFoldDB" id="A0A8H7V743"/>
<dbReference type="InterPro" id="IPR000209">
    <property type="entry name" value="Peptidase_S8/S53_dom"/>
</dbReference>
<keyword evidence="4 5" id="KW-0720">Serine protease</keyword>
<dbReference type="InterPro" id="IPR015500">
    <property type="entry name" value="Peptidase_S8_subtilisin-rel"/>
</dbReference>
<evidence type="ECO:0000256" key="4">
    <source>
        <dbReference type="ARBA" id="ARBA00022825"/>
    </source>
</evidence>
<comment type="caution">
    <text evidence="8">The sequence shown here is derived from an EMBL/GenBank/DDBJ whole genome shotgun (WGS) entry which is preliminary data.</text>
</comment>
<dbReference type="SUPFAM" id="SSF52743">
    <property type="entry name" value="Subtilisin-like"/>
    <property type="match status" value="1"/>
</dbReference>
<dbReference type="InterPro" id="IPR036852">
    <property type="entry name" value="Peptidase_S8/S53_dom_sf"/>
</dbReference>
<evidence type="ECO:0000256" key="1">
    <source>
        <dbReference type="ARBA" id="ARBA00011073"/>
    </source>
</evidence>
<reference evidence="8" key="1">
    <citation type="submission" date="2020-12" db="EMBL/GenBank/DDBJ databases">
        <title>Metabolic potential, ecology and presence of endohyphal bacteria is reflected in genomic diversity of Mucoromycotina.</title>
        <authorList>
            <person name="Muszewska A."/>
            <person name="Okrasinska A."/>
            <person name="Steczkiewicz K."/>
            <person name="Drgas O."/>
            <person name="Orlowska M."/>
            <person name="Perlinska-Lenart U."/>
            <person name="Aleksandrzak-Piekarczyk T."/>
            <person name="Szatraj K."/>
            <person name="Zielenkiewicz U."/>
            <person name="Pilsyk S."/>
            <person name="Malc E."/>
            <person name="Mieczkowski P."/>
            <person name="Kruszewska J.S."/>
            <person name="Biernat P."/>
            <person name="Pawlowska J."/>
        </authorList>
    </citation>
    <scope>NUCLEOTIDE SEQUENCE</scope>
    <source>
        <strain evidence="8">WA0000017839</strain>
    </source>
</reference>
<dbReference type="PROSITE" id="PS00137">
    <property type="entry name" value="SUBTILASE_HIS"/>
    <property type="match status" value="1"/>
</dbReference>
<dbReference type="FunFam" id="3.40.50.200:FF:000014">
    <property type="entry name" value="Proteinase K"/>
    <property type="match status" value="1"/>
</dbReference>
<dbReference type="PROSITE" id="PS51892">
    <property type="entry name" value="SUBTILASE"/>
    <property type="match status" value="1"/>
</dbReference>
<keyword evidence="9" id="KW-1185">Reference proteome</keyword>
<keyword evidence="2 5" id="KW-0645">Protease</keyword>
<proteinExistence type="inferred from homology"/>
<feature type="domain" description="Peptidase S8/S53" evidence="7">
    <location>
        <begin position="194"/>
        <end position="423"/>
    </location>
</feature>
<dbReference type="PANTHER" id="PTHR43806:SF11">
    <property type="entry name" value="CEREVISIN-RELATED"/>
    <property type="match status" value="1"/>
</dbReference>
<dbReference type="EMBL" id="JAEPRD010000005">
    <property type="protein sequence ID" value="KAG2212601.1"/>
    <property type="molecule type" value="Genomic_DNA"/>
</dbReference>
<keyword evidence="6" id="KW-0732">Signal</keyword>
<feature type="signal peptide" evidence="6">
    <location>
        <begin position="1"/>
        <end position="19"/>
    </location>
</feature>
<dbReference type="OrthoDB" id="206201at2759"/>
<evidence type="ECO:0000259" key="7">
    <source>
        <dbReference type="Pfam" id="PF00082"/>
    </source>
</evidence>
<name>A0A8H7V743_9FUNG</name>
<dbReference type="InterPro" id="IPR023828">
    <property type="entry name" value="Peptidase_S8_Ser-AS"/>
</dbReference>
<accession>A0A8H7V743</accession>
<keyword evidence="3 5" id="KW-0378">Hydrolase</keyword>
<protein>
    <recommendedName>
        <fullName evidence="7">Peptidase S8/S53 domain-containing protein</fullName>
    </recommendedName>
</protein>
<dbReference type="Gene3D" id="3.40.50.200">
    <property type="entry name" value="Peptidase S8/S53 domain"/>
    <property type="match status" value="1"/>
</dbReference>
<dbReference type="PANTHER" id="PTHR43806">
    <property type="entry name" value="PEPTIDASE S8"/>
    <property type="match status" value="1"/>
</dbReference>
<dbReference type="Proteomes" id="UP000603453">
    <property type="component" value="Unassembled WGS sequence"/>
</dbReference>
<evidence type="ECO:0000256" key="3">
    <source>
        <dbReference type="ARBA" id="ARBA00022801"/>
    </source>
</evidence>
<feature type="active site" description="Charge relay system" evidence="5">
    <location>
        <position position="203"/>
    </location>
</feature>
<dbReference type="PRINTS" id="PR00723">
    <property type="entry name" value="SUBTILISIN"/>
</dbReference>